<evidence type="ECO:0000313" key="9">
    <source>
        <dbReference type="Proteomes" id="UP000270296"/>
    </source>
</evidence>
<evidence type="ECO:0000313" key="8">
    <source>
        <dbReference type="EMBL" id="VDO92667.1"/>
    </source>
</evidence>
<dbReference type="EMBL" id="UZAM01006662">
    <property type="protein sequence ID" value="VDO92667.1"/>
    <property type="molecule type" value="Genomic_DNA"/>
</dbReference>
<feature type="domain" description="BSD" evidence="7">
    <location>
        <begin position="156"/>
        <end position="208"/>
    </location>
</feature>
<keyword evidence="9" id="KW-1185">Reference proteome</keyword>
<keyword evidence="4" id="KW-0805">Transcription regulation</keyword>
<keyword evidence="6" id="KW-0539">Nucleus</keyword>
<reference evidence="10" key="1">
    <citation type="submission" date="2016-06" db="UniProtKB">
        <authorList>
            <consortium name="WormBaseParasite"/>
        </authorList>
    </citation>
    <scope>IDENTIFICATION</scope>
</reference>
<dbReference type="SUPFAM" id="SSF140383">
    <property type="entry name" value="BSD domain-like"/>
    <property type="match status" value="2"/>
</dbReference>
<gene>
    <name evidence="8" type="ORF">SBAD_LOCUS930</name>
</gene>
<dbReference type="Pfam" id="PF08567">
    <property type="entry name" value="PH_TFIIH"/>
    <property type="match status" value="1"/>
</dbReference>
<dbReference type="GO" id="GO:0006351">
    <property type="term" value="P:DNA-templated transcription"/>
    <property type="evidence" value="ECO:0007669"/>
    <property type="project" value="InterPro"/>
</dbReference>
<name>A0A183IBD6_9BILA</name>
<feature type="domain" description="BSD" evidence="7">
    <location>
        <begin position="97"/>
        <end position="146"/>
    </location>
</feature>
<keyword evidence="3" id="KW-0677">Repeat</keyword>
<dbReference type="SUPFAM" id="SSF50729">
    <property type="entry name" value="PH domain-like"/>
    <property type="match status" value="1"/>
</dbReference>
<dbReference type="Proteomes" id="UP000270296">
    <property type="component" value="Unassembled WGS sequence"/>
</dbReference>
<comment type="similarity">
    <text evidence="2">Belongs to the TFB1 family.</text>
</comment>
<dbReference type="InterPro" id="IPR027079">
    <property type="entry name" value="Tfb1/GTF2H1"/>
</dbReference>
<comment type="subcellular location">
    <subcellularLocation>
        <location evidence="1">Nucleus</location>
    </subcellularLocation>
</comment>
<dbReference type="WBParaSite" id="SBAD_0000096001-mRNA-1">
    <property type="protein sequence ID" value="SBAD_0000096001-mRNA-1"/>
    <property type="gene ID" value="SBAD_0000096001"/>
</dbReference>
<dbReference type="PROSITE" id="PS50858">
    <property type="entry name" value="BSD"/>
    <property type="match status" value="2"/>
</dbReference>
<dbReference type="Gene3D" id="1.10.3970.10">
    <property type="entry name" value="BSD domain"/>
    <property type="match status" value="1"/>
</dbReference>
<dbReference type="PANTHER" id="PTHR12856">
    <property type="entry name" value="TRANSCRIPTION INITIATION FACTOR IIH-RELATED"/>
    <property type="match status" value="1"/>
</dbReference>
<evidence type="ECO:0000256" key="4">
    <source>
        <dbReference type="ARBA" id="ARBA00023015"/>
    </source>
</evidence>
<proteinExistence type="inferred from homology"/>
<evidence type="ECO:0000259" key="7">
    <source>
        <dbReference type="PROSITE" id="PS50858"/>
    </source>
</evidence>
<protein>
    <submittedName>
        <fullName evidence="10">BSD domain-containing protein</fullName>
    </submittedName>
</protein>
<evidence type="ECO:0000256" key="5">
    <source>
        <dbReference type="ARBA" id="ARBA00023163"/>
    </source>
</evidence>
<dbReference type="Pfam" id="PF03909">
    <property type="entry name" value="BSD"/>
    <property type="match status" value="1"/>
</dbReference>
<dbReference type="SMART" id="SM00751">
    <property type="entry name" value="BSD"/>
    <property type="match status" value="2"/>
</dbReference>
<evidence type="ECO:0000313" key="10">
    <source>
        <dbReference type="WBParaSite" id="SBAD_0000096001-mRNA-1"/>
    </source>
</evidence>
<dbReference type="OrthoDB" id="360521at2759"/>
<dbReference type="CDD" id="cd13229">
    <property type="entry name" value="PH_TFIIH"/>
    <property type="match status" value="1"/>
</dbReference>
<organism evidence="10">
    <name type="scientific">Soboliphyme baturini</name>
    <dbReference type="NCBI Taxonomy" id="241478"/>
    <lineage>
        <taxon>Eukaryota</taxon>
        <taxon>Metazoa</taxon>
        <taxon>Ecdysozoa</taxon>
        <taxon>Nematoda</taxon>
        <taxon>Enoplea</taxon>
        <taxon>Dorylaimia</taxon>
        <taxon>Dioctophymatida</taxon>
        <taxon>Dioctophymatoidea</taxon>
        <taxon>Soboliphymatidae</taxon>
        <taxon>Soboliphyme</taxon>
    </lineage>
</organism>
<evidence type="ECO:0000256" key="6">
    <source>
        <dbReference type="ARBA" id="ARBA00023242"/>
    </source>
</evidence>
<evidence type="ECO:0000256" key="2">
    <source>
        <dbReference type="ARBA" id="ARBA00009448"/>
    </source>
</evidence>
<keyword evidence="5" id="KW-0804">Transcription</keyword>
<dbReference type="GO" id="GO:0006289">
    <property type="term" value="P:nucleotide-excision repair"/>
    <property type="evidence" value="ECO:0007669"/>
    <property type="project" value="InterPro"/>
</dbReference>
<dbReference type="InterPro" id="IPR005607">
    <property type="entry name" value="BSD_dom"/>
</dbReference>
<dbReference type="Gene3D" id="6.10.140.1200">
    <property type="match status" value="1"/>
</dbReference>
<reference evidence="8 9" key="2">
    <citation type="submission" date="2018-11" db="EMBL/GenBank/DDBJ databases">
        <authorList>
            <consortium name="Pathogen Informatics"/>
        </authorList>
    </citation>
    <scope>NUCLEOTIDE SEQUENCE [LARGE SCALE GENOMIC DNA]</scope>
</reference>
<dbReference type="InterPro" id="IPR013876">
    <property type="entry name" value="TFIIH_BTF_p62_N"/>
</dbReference>
<dbReference type="Gene3D" id="2.30.29.30">
    <property type="entry name" value="Pleckstrin-homology domain (PH domain)/Phosphotyrosine-binding domain (PTB)"/>
    <property type="match status" value="1"/>
</dbReference>
<accession>A0A183IBD6</accession>
<dbReference type="GO" id="GO:0000439">
    <property type="term" value="C:transcription factor TFIIH core complex"/>
    <property type="evidence" value="ECO:0007669"/>
    <property type="project" value="InterPro"/>
</dbReference>
<sequence>METENAVQDDLLLHVDNVACRKFGEGILTVMKDRLIWRSTIAQKVSPANKLKVQLQICLQNGANTTFQFLNPLGSEGQLRDRESVKELLQQLLPRFRRKLLSCIGSVTVLQSNKTLLSLYKELVVSKVLSTEDFWNYFVQKTGVSAGFNGMTQTDACNEVKFNITNDIMLSIFRIYPTVKQKHMELVPSQMTEEQFWTQFFNSHYFHRDRLTNLNPKEVFVDCLRIETDIAILTKLAISLLFDNSIDDFDGCRHSISLLSGFSGPKVGNGDLCAFADLF</sequence>
<evidence type="ECO:0000256" key="3">
    <source>
        <dbReference type="ARBA" id="ARBA00022737"/>
    </source>
</evidence>
<dbReference type="InterPro" id="IPR035925">
    <property type="entry name" value="BSD_dom_sf"/>
</dbReference>
<dbReference type="InterPro" id="IPR011993">
    <property type="entry name" value="PH-like_dom_sf"/>
</dbReference>
<dbReference type="AlphaFoldDB" id="A0A183IBD6"/>
<evidence type="ECO:0000256" key="1">
    <source>
        <dbReference type="ARBA" id="ARBA00004123"/>
    </source>
</evidence>